<dbReference type="EMBL" id="JACPHQ010000001">
    <property type="protein sequence ID" value="MBI2465626.1"/>
    <property type="molecule type" value="Genomic_DNA"/>
</dbReference>
<dbReference type="InterPro" id="IPR050297">
    <property type="entry name" value="LipidA_mod_glycosyltrf_83"/>
</dbReference>
<dbReference type="Proteomes" id="UP000786662">
    <property type="component" value="Unassembled WGS sequence"/>
</dbReference>
<reference evidence="11" key="1">
    <citation type="submission" date="2020-07" db="EMBL/GenBank/DDBJ databases">
        <title>Huge and variable diversity of episymbiotic CPR bacteria and DPANN archaea in groundwater ecosystems.</title>
        <authorList>
            <person name="He C.Y."/>
            <person name="Keren R."/>
            <person name="Whittaker M."/>
            <person name="Farag I.F."/>
            <person name="Doudna J."/>
            <person name="Cate J.H.D."/>
            <person name="Banfield J.F."/>
        </authorList>
    </citation>
    <scope>NUCLEOTIDE SEQUENCE</scope>
    <source>
        <strain evidence="10">NC_groundwater_191_Ag_S-0.1um_45_8</strain>
        <strain evidence="11">NC_groundwater_418_Ag_B-0.1um_45_10</strain>
    </source>
</reference>
<dbReference type="GO" id="GO:0009103">
    <property type="term" value="P:lipopolysaccharide biosynthetic process"/>
    <property type="evidence" value="ECO:0007669"/>
    <property type="project" value="UniProtKB-ARBA"/>
</dbReference>
<feature type="transmembrane region" description="Helical" evidence="8">
    <location>
        <begin position="101"/>
        <end position="119"/>
    </location>
</feature>
<comment type="caution">
    <text evidence="11">The sequence shown here is derived from an EMBL/GenBank/DDBJ whole genome shotgun (WGS) entry which is preliminary data.</text>
</comment>
<evidence type="ECO:0000256" key="1">
    <source>
        <dbReference type="ARBA" id="ARBA00004651"/>
    </source>
</evidence>
<name>A0A931YD06_9BACT</name>
<gene>
    <name evidence="10" type="ORF">HYT38_00835</name>
    <name evidence="11" type="ORF">HYV66_00095</name>
</gene>
<keyword evidence="2" id="KW-1003">Cell membrane</keyword>
<evidence type="ECO:0000256" key="2">
    <source>
        <dbReference type="ARBA" id="ARBA00022475"/>
    </source>
</evidence>
<feature type="transmembrane region" description="Helical" evidence="8">
    <location>
        <begin position="213"/>
        <end position="233"/>
    </location>
</feature>
<feature type="transmembrane region" description="Helical" evidence="8">
    <location>
        <begin position="172"/>
        <end position="201"/>
    </location>
</feature>
<evidence type="ECO:0000313" key="12">
    <source>
        <dbReference type="Proteomes" id="UP000709672"/>
    </source>
</evidence>
<protein>
    <submittedName>
        <fullName evidence="11">Glycosyltransferase family 39 protein</fullName>
    </submittedName>
</protein>
<organism evidence="11 12">
    <name type="scientific">Candidatus Sungiibacteriota bacterium</name>
    <dbReference type="NCBI Taxonomy" id="2750080"/>
    <lineage>
        <taxon>Bacteria</taxon>
        <taxon>Candidatus Sungiibacteriota</taxon>
    </lineage>
</organism>
<comment type="subcellular location">
    <subcellularLocation>
        <location evidence="1">Cell membrane</location>
        <topology evidence="1">Multi-pass membrane protein</topology>
    </subcellularLocation>
</comment>
<sequence length="529" mass="60140">MSKHNKILILILLAAAFLRLWGLGSGELVFDEALYAFRSIGWLDYLESAVQTTPIQWLADQPLPWWQKLSFHDHPPFFFLTQKISFSIFGDSLFASRLPSALAGIVFVYLIYLIGQKLFQSEPAGLAAALIAAVSFAQISVSRLAMMESVLFFFVAANIYCFLRMLDNYKHWPAFGITLGLAFLTKYIAIFLIPTYFLYLIINKRSLLKDKQLYAGLILAALVFSPVIIYNIYSYQTFGHFDLQFSYLLNQKTPWPVENFGGKTQDPFSRIGENLTSVFSWPFLISSLTGLILILRKKESARRLALVLIPFVFITLLLTQTGSAIRFVSLYVIPFVFLASVVFIFLWQKNPRVALAVLAIFTAHELFFTSERVFINPPDYGVAKLDKYFDSVFNGGRSQAMPSHPNPHLNKVIQKYALSTPVKLFRPAGIIYDDNIATGPMLWLFSRRQYYQAIPIMKASQFQETVEGIKGFDLYFIKAEAASPVNPIRATDYAERVENMLQNNNQKPAVVVYGNNNQPAFKVYKFSVQ</sequence>
<keyword evidence="4" id="KW-0808">Transferase</keyword>
<feature type="transmembrane region" description="Helical" evidence="8">
    <location>
        <begin position="278"/>
        <end position="295"/>
    </location>
</feature>
<keyword evidence="7 8" id="KW-0472">Membrane</keyword>
<dbReference type="GO" id="GO:0016763">
    <property type="term" value="F:pentosyltransferase activity"/>
    <property type="evidence" value="ECO:0007669"/>
    <property type="project" value="TreeGrafter"/>
</dbReference>
<evidence type="ECO:0000256" key="3">
    <source>
        <dbReference type="ARBA" id="ARBA00022676"/>
    </source>
</evidence>
<keyword evidence="5 8" id="KW-0812">Transmembrane</keyword>
<evidence type="ECO:0000259" key="9">
    <source>
        <dbReference type="Pfam" id="PF13231"/>
    </source>
</evidence>
<feature type="transmembrane region" description="Helical" evidence="8">
    <location>
        <begin position="304"/>
        <end position="322"/>
    </location>
</feature>
<dbReference type="Proteomes" id="UP000709672">
    <property type="component" value="Unassembled WGS sequence"/>
</dbReference>
<feature type="domain" description="Glycosyltransferase RgtA/B/C/D-like" evidence="9">
    <location>
        <begin position="73"/>
        <end position="230"/>
    </location>
</feature>
<evidence type="ECO:0000256" key="7">
    <source>
        <dbReference type="ARBA" id="ARBA00023136"/>
    </source>
</evidence>
<keyword evidence="3" id="KW-0328">Glycosyltransferase</keyword>
<evidence type="ECO:0000256" key="8">
    <source>
        <dbReference type="SAM" id="Phobius"/>
    </source>
</evidence>
<evidence type="ECO:0000313" key="10">
    <source>
        <dbReference type="EMBL" id="MBI2052210.1"/>
    </source>
</evidence>
<feature type="transmembrane region" description="Helical" evidence="8">
    <location>
        <begin position="328"/>
        <end position="347"/>
    </location>
</feature>
<evidence type="ECO:0000256" key="6">
    <source>
        <dbReference type="ARBA" id="ARBA00022989"/>
    </source>
</evidence>
<dbReference type="PANTHER" id="PTHR33908:SF11">
    <property type="entry name" value="MEMBRANE PROTEIN"/>
    <property type="match status" value="1"/>
</dbReference>
<evidence type="ECO:0000313" key="11">
    <source>
        <dbReference type="EMBL" id="MBI2465626.1"/>
    </source>
</evidence>
<dbReference type="AlphaFoldDB" id="A0A931YD06"/>
<accession>A0A931YD06</accession>
<dbReference type="InterPro" id="IPR038731">
    <property type="entry name" value="RgtA/B/C-like"/>
</dbReference>
<keyword evidence="6 8" id="KW-1133">Transmembrane helix</keyword>
<dbReference type="EMBL" id="JACOYY010000028">
    <property type="protein sequence ID" value="MBI2052210.1"/>
    <property type="molecule type" value="Genomic_DNA"/>
</dbReference>
<evidence type="ECO:0000256" key="5">
    <source>
        <dbReference type="ARBA" id="ARBA00022692"/>
    </source>
</evidence>
<proteinExistence type="predicted"/>
<dbReference type="GO" id="GO:0005886">
    <property type="term" value="C:plasma membrane"/>
    <property type="evidence" value="ECO:0007669"/>
    <property type="project" value="UniProtKB-SubCell"/>
</dbReference>
<feature type="transmembrane region" description="Helical" evidence="8">
    <location>
        <begin position="149"/>
        <end position="166"/>
    </location>
</feature>
<evidence type="ECO:0000256" key="4">
    <source>
        <dbReference type="ARBA" id="ARBA00022679"/>
    </source>
</evidence>
<dbReference type="PANTHER" id="PTHR33908">
    <property type="entry name" value="MANNOSYLTRANSFERASE YKCB-RELATED"/>
    <property type="match status" value="1"/>
</dbReference>
<dbReference type="Pfam" id="PF13231">
    <property type="entry name" value="PMT_2"/>
    <property type="match status" value="1"/>
</dbReference>